<feature type="region of interest" description="Disordered" evidence="10">
    <location>
        <begin position="319"/>
        <end position="356"/>
    </location>
</feature>
<dbReference type="PANTHER" id="PTHR11709:SF443">
    <property type="entry name" value="LACCASE-15"/>
    <property type="match status" value="1"/>
</dbReference>
<name>A0ABD1HZU6_SALDI</name>
<feature type="domain" description="Plastocyanin-like" evidence="12">
    <location>
        <begin position="180"/>
        <end position="314"/>
    </location>
</feature>
<keyword evidence="8" id="KW-0186">Copper</keyword>
<dbReference type="Pfam" id="PF07731">
    <property type="entry name" value="Cu-oxidase_2"/>
    <property type="match status" value="1"/>
</dbReference>
<keyword evidence="9" id="KW-0325">Glycoprotein</keyword>
<keyword evidence="4" id="KW-0964">Secreted</keyword>
<evidence type="ECO:0000256" key="8">
    <source>
        <dbReference type="ARBA" id="ARBA00023008"/>
    </source>
</evidence>
<dbReference type="InterPro" id="IPR045087">
    <property type="entry name" value="Cu-oxidase_fam"/>
</dbReference>
<dbReference type="EC" id="1.10.3.2" evidence="13"/>
<dbReference type="GO" id="GO:0005576">
    <property type="term" value="C:extracellular region"/>
    <property type="evidence" value="ECO:0007669"/>
    <property type="project" value="UniProtKB-SubCell"/>
</dbReference>
<dbReference type="EMBL" id="JBEAFC010000003">
    <property type="protein sequence ID" value="KAL1561560.1"/>
    <property type="molecule type" value="Genomic_DNA"/>
</dbReference>
<dbReference type="InterPro" id="IPR034289">
    <property type="entry name" value="CuRO_3_LCC"/>
</dbReference>
<evidence type="ECO:0000313" key="14">
    <source>
        <dbReference type="Proteomes" id="UP001567538"/>
    </source>
</evidence>
<comment type="subcellular location">
    <subcellularLocation>
        <location evidence="2">Secreted</location>
    </subcellularLocation>
</comment>
<evidence type="ECO:0000256" key="10">
    <source>
        <dbReference type="SAM" id="MobiDB-lite"/>
    </source>
</evidence>
<keyword evidence="6" id="KW-0677">Repeat</keyword>
<dbReference type="PANTHER" id="PTHR11709">
    <property type="entry name" value="MULTI-COPPER OXIDASE"/>
    <property type="match status" value="1"/>
</dbReference>
<proteinExistence type="inferred from homology"/>
<protein>
    <submittedName>
        <fullName evidence="13">Laccase</fullName>
        <ecNumber evidence="13">1.10.3.2</ecNumber>
    </submittedName>
</protein>
<comment type="caution">
    <text evidence="13">The sequence shown here is derived from an EMBL/GenBank/DDBJ whole genome shotgun (WGS) entry which is preliminary data.</text>
</comment>
<gene>
    <name evidence="13" type="ORF">AAHA92_04250</name>
</gene>
<evidence type="ECO:0000256" key="7">
    <source>
        <dbReference type="ARBA" id="ARBA00023002"/>
    </source>
</evidence>
<comment type="cofactor">
    <cofactor evidence="1">
        <name>Cu cation</name>
        <dbReference type="ChEBI" id="CHEBI:23378"/>
    </cofactor>
</comment>
<dbReference type="GO" id="GO:0046872">
    <property type="term" value="F:metal ion binding"/>
    <property type="evidence" value="ECO:0007669"/>
    <property type="project" value="UniProtKB-KW"/>
</dbReference>
<evidence type="ECO:0000256" key="9">
    <source>
        <dbReference type="ARBA" id="ARBA00023180"/>
    </source>
</evidence>
<evidence type="ECO:0000259" key="11">
    <source>
        <dbReference type="Pfam" id="PF00394"/>
    </source>
</evidence>
<evidence type="ECO:0000313" key="13">
    <source>
        <dbReference type="EMBL" id="KAL1561560.1"/>
    </source>
</evidence>
<dbReference type="GO" id="GO:0052716">
    <property type="term" value="F:hydroquinone:oxygen oxidoreductase activity"/>
    <property type="evidence" value="ECO:0007669"/>
    <property type="project" value="UniProtKB-EC"/>
</dbReference>
<dbReference type="InterPro" id="IPR002355">
    <property type="entry name" value="Cu_oxidase_Cu_BS"/>
</dbReference>
<keyword evidence="14" id="KW-1185">Reference proteome</keyword>
<dbReference type="AlphaFoldDB" id="A0ABD1HZU6"/>
<evidence type="ECO:0000259" key="12">
    <source>
        <dbReference type="Pfam" id="PF07731"/>
    </source>
</evidence>
<dbReference type="Pfam" id="PF00394">
    <property type="entry name" value="Cu-oxidase"/>
    <property type="match status" value="1"/>
</dbReference>
<dbReference type="Gene3D" id="2.60.40.420">
    <property type="entry name" value="Cupredoxins - blue copper proteins"/>
    <property type="match status" value="2"/>
</dbReference>
<keyword evidence="7 13" id="KW-0560">Oxidoreductase</keyword>
<evidence type="ECO:0000256" key="2">
    <source>
        <dbReference type="ARBA" id="ARBA00004613"/>
    </source>
</evidence>
<evidence type="ECO:0000256" key="3">
    <source>
        <dbReference type="ARBA" id="ARBA00010609"/>
    </source>
</evidence>
<evidence type="ECO:0000256" key="1">
    <source>
        <dbReference type="ARBA" id="ARBA00001935"/>
    </source>
</evidence>
<dbReference type="Proteomes" id="UP001567538">
    <property type="component" value="Unassembled WGS sequence"/>
</dbReference>
<evidence type="ECO:0000256" key="6">
    <source>
        <dbReference type="ARBA" id="ARBA00022737"/>
    </source>
</evidence>
<accession>A0ABD1HZU6</accession>
<evidence type="ECO:0000256" key="4">
    <source>
        <dbReference type="ARBA" id="ARBA00022525"/>
    </source>
</evidence>
<feature type="domain" description="Plastocyanin-like" evidence="11">
    <location>
        <begin position="5"/>
        <end position="79"/>
    </location>
</feature>
<dbReference type="InterPro" id="IPR001117">
    <property type="entry name" value="Cu-oxidase_2nd"/>
</dbReference>
<organism evidence="13 14">
    <name type="scientific">Salvia divinorum</name>
    <name type="common">Maria pastora</name>
    <name type="synonym">Diviner's sage</name>
    <dbReference type="NCBI Taxonomy" id="28513"/>
    <lineage>
        <taxon>Eukaryota</taxon>
        <taxon>Viridiplantae</taxon>
        <taxon>Streptophyta</taxon>
        <taxon>Embryophyta</taxon>
        <taxon>Tracheophyta</taxon>
        <taxon>Spermatophyta</taxon>
        <taxon>Magnoliopsida</taxon>
        <taxon>eudicotyledons</taxon>
        <taxon>Gunneridae</taxon>
        <taxon>Pentapetalae</taxon>
        <taxon>asterids</taxon>
        <taxon>lamiids</taxon>
        <taxon>Lamiales</taxon>
        <taxon>Lamiaceae</taxon>
        <taxon>Nepetoideae</taxon>
        <taxon>Mentheae</taxon>
        <taxon>Salviinae</taxon>
        <taxon>Salvia</taxon>
        <taxon>Salvia subgen. Calosphace</taxon>
    </lineage>
</organism>
<sequence>MDYIMFFKIGNHNFTVVGTDGAYTKPLRTDYVAISLGQTLDLLLEANQPPSHYYMAARIHAIGGQFVTIPATGVIEYVGSYTPPPSPLLPSFPEYNDSAASIGFTDQLKSLGDNVDVPKEVDETFFYTLTVNQSPCNESSCIASIRLLASVNNLTFLLPTNVDILTNYYRKMSGVYTTDFPDFPPTSFDYVYGKPPKNERASGFGTSVRMLEYNTTVEVVFQGTNLGSGVEHPMHLHGYNFYVVGSGLGNYDRVRDPASYNLVDPPLMENIAVPRNGWTAIRFKANNPGVWYIHCHFERHLSWGMAMVFIVKDGELPREKVLPPPPDMQRSGGEASSPPLVFGDPHTTVGKGEDAE</sequence>
<reference evidence="13 14" key="1">
    <citation type="submission" date="2024-06" db="EMBL/GenBank/DDBJ databases">
        <title>A chromosome level genome sequence of Diviner's sage (Salvia divinorum).</title>
        <authorList>
            <person name="Ford S.A."/>
            <person name="Ro D.-K."/>
            <person name="Ness R.W."/>
            <person name="Phillips M.A."/>
        </authorList>
    </citation>
    <scope>NUCLEOTIDE SEQUENCE [LARGE SCALE GENOMIC DNA]</scope>
    <source>
        <strain evidence="13">SAF-2024a</strain>
        <tissue evidence="13">Leaf</tissue>
    </source>
</reference>
<dbReference type="InterPro" id="IPR033138">
    <property type="entry name" value="Cu_oxidase_CS"/>
</dbReference>
<comment type="similarity">
    <text evidence="3">Belongs to the multicopper oxidase family.</text>
</comment>
<dbReference type="PROSITE" id="PS00079">
    <property type="entry name" value="MULTICOPPER_OXIDASE1"/>
    <property type="match status" value="1"/>
</dbReference>
<dbReference type="InterPro" id="IPR011706">
    <property type="entry name" value="Cu-oxidase_C"/>
</dbReference>
<dbReference type="CDD" id="cd13897">
    <property type="entry name" value="CuRO_3_LCC_plant"/>
    <property type="match status" value="1"/>
</dbReference>
<keyword evidence="5" id="KW-0479">Metal-binding</keyword>
<dbReference type="InterPro" id="IPR008972">
    <property type="entry name" value="Cupredoxin"/>
</dbReference>
<dbReference type="PROSITE" id="PS00080">
    <property type="entry name" value="MULTICOPPER_OXIDASE2"/>
    <property type="match status" value="1"/>
</dbReference>
<dbReference type="SUPFAM" id="SSF49503">
    <property type="entry name" value="Cupredoxins"/>
    <property type="match status" value="2"/>
</dbReference>
<evidence type="ECO:0000256" key="5">
    <source>
        <dbReference type="ARBA" id="ARBA00022723"/>
    </source>
</evidence>